<evidence type="ECO:0000313" key="2">
    <source>
        <dbReference type="EMBL" id="ASY15515.1"/>
    </source>
</evidence>
<dbReference type="OrthoDB" id="5244705at2"/>
<evidence type="ECO:0000256" key="1">
    <source>
        <dbReference type="SAM" id="MobiDB-lite"/>
    </source>
</evidence>
<reference evidence="2 3" key="1">
    <citation type="submission" date="2016-07" db="EMBL/GenBank/DDBJ databases">
        <title>High microdiversification within the ubiquitous acI lineage of Actinobacteria.</title>
        <authorList>
            <person name="Neuenschwander S.M."/>
            <person name="Salcher M."/>
            <person name="Ghai R."/>
            <person name="Pernthaler J."/>
        </authorList>
    </citation>
    <scope>NUCLEOTIDE SEQUENCE [LARGE SCALE GENOMIC DNA]</scope>
    <source>
        <strain evidence="2">MMS-IA-56</strain>
    </source>
</reference>
<proteinExistence type="predicted"/>
<protein>
    <submittedName>
        <fullName evidence="2">Uncharacterized protein</fullName>
    </submittedName>
</protein>
<dbReference type="AlphaFoldDB" id="A0A249KFL7"/>
<keyword evidence="3" id="KW-1185">Reference proteome</keyword>
<organism evidence="2 3">
    <name type="scientific">Candidatus Planktophila sulfonica</name>
    <dbReference type="NCBI Taxonomy" id="1884904"/>
    <lineage>
        <taxon>Bacteria</taxon>
        <taxon>Bacillati</taxon>
        <taxon>Actinomycetota</taxon>
        <taxon>Actinomycetes</taxon>
        <taxon>Candidatus Nanopelagicales</taxon>
        <taxon>Candidatus Nanopelagicaceae</taxon>
        <taxon>Candidatus Planktophila</taxon>
    </lineage>
</organism>
<dbReference type="Proteomes" id="UP000217215">
    <property type="component" value="Chromosome"/>
</dbReference>
<dbReference type="KEGG" id="psuf:A1sIA56_00995"/>
<dbReference type="EMBL" id="CP016773">
    <property type="protein sequence ID" value="ASY15515.1"/>
    <property type="molecule type" value="Genomic_DNA"/>
</dbReference>
<accession>A0A249KFL7</accession>
<dbReference type="RefSeq" id="WP_095673110.1">
    <property type="nucleotide sequence ID" value="NZ_CP016773.1"/>
</dbReference>
<evidence type="ECO:0000313" key="3">
    <source>
        <dbReference type="Proteomes" id="UP000217215"/>
    </source>
</evidence>
<name>A0A249KFL7_9ACTN</name>
<feature type="region of interest" description="Disordered" evidence="1">
    <location>
        <begin position="1"/>
        <end position="33"/>
    </location>
</feature>
<sequence>MEKVSAQDEASSRAISGEFSESDTFLHIDSPDPNQNLDLVISYRSRSLPKFLPGITESLGNEMRTDVSGIALIENQR</sequence>
<gene>
    <name evidence="2" type="ORF">A1sIA56_00995</name>
</gene>